<dbReference type="PROSITE" id="PS50082">
    <property type="entry name" value="WD_REPEATS_2"/>
    <property type="match status" value="1"/>
</dbReference>
<dbReference type="InterPro" id="IPR015943">
    <property type="entry name" value="WD40/YVTN_repeat-like_dom_sf"/>
</dbReference>
<organism evidence="2 3">
    <name type="scientific">Actinomadura decatromicini</name>
    <dbReference type="NCBI Taxonomy" id="2604572"/>
    <lineage>
        <taxon>Bacteria</taxon>
        <taxon>Bacillati</taxon>
        <taxon>Actinomycetota</taxon>
        <taxon>Actinomycetes</taxon>
        <taxon>Streptosporangiales</taxon>
        <taxon>Thermomonosporaceae</taxon>
        <taxon>Actinomadura</taxon>
    </lineage>
</organism>
<sequence>MSCGHGGPHVVRTATYARTLTGHTDWVTSVAFSPDGKVLAAAGNEVACMWTLE</sequence>
<proteinExistence type="predicted"/>
<protein>
    <submittedName>
        <fullName evidence="2">Uncharacterized protein</fullName>
    </submittedName>
</protein>
<dbReference type="EMBL" id="VSRQ01000001">
    <property type="protein sequence ID" value="TYK53639.1"/>
    <property type="molecule type" value="Genomic_DNA"/>
</dbReference>
<feature type="repeat" description="WD" evidence="1">
    <location>
        <begin position="20"/>
        <end position="53"/>
    </location>
</feature>
<reference evidence="2 3" key="1">
    <citation type="submission" date="2019-08" db="EMBL/GenBank/DDBJ databases">
        <title>Actinomadura sp. nov. CYP1-5 isolated from mountain soil.</title>
        <authorList>
            <person name="Songsumanus A."/>
            <person name="Kuncharoen N."/>
            <person name="Kudo T."/>
            <person name="Yuki M."/>
            <person name="Igarashi Y."/>
            <person name="Tanasupawat S."/>
        </authorList>
    </citation>
    <scope>NUCLEOTIDE SEQUENCE [LARGE SCALE GENOMIC DNA]</scope>
    <source>
        <strain evidence="2 3">CYP1-5</strain>
    </source>
</reference>
<dbReference type="AlphaFoldDB" id="A0A5D3G019"/>
<dbReference type="Gene3D" id="2.130.10.10">
    <property type="entry name" value="YVTN repeat-like/Quinoprotein amine dehydrogenase"/>
    <property type="match status" value="1"/>
</dbReference>
<name>A0A5D3G019_9ACTN</name>
<comment type="caution">
    <text evidence="2">The sequence shown here is derived from an EMBL/GenBank/DDBJ whole genome shotgun (WGS) entry which is preliminary data.</text>
</comment>
<dbReference type="Proteomes" id="UP000323505">
    <property type="component" value="Unassembled WGS sequence"/>
</dbReference>
<evidence type="ECO:0000313" key="3">
    <source>
        <dbReference type="Proteomes" id="UP000323505"/>
    </source>
</evidence>
<gene>
    <name evidence="2" type="ORF">FXF68_05500</name>
</gene>
<dbReference type="InterPro" id="IPR001680">
    <property type="entry name" value="WD40_rpt"/>
</dbReference>
<dbReference type="RefSeq" id="WP_148758209.1">
    <property type="nucleotide sequence ID" value="NZ_VSRQ01000001.1"/>
</dbReference>
<dbReference type="Pfam" id="PF00400">
    <property type="entry name" value="WD40"/>
    <property type="match status" value="1"/>
</dbReference>
<evidence type="ECO:0000256" key="1">
    <source>
        <dbReference type="PROSITE-ProRule" id="PRU00221"/>
    </source>
</evidence>
<dbReference type="SUPFAM" id="SSF50978">
    <property type="entry name" value="WD40 repeat-like"/>
    <property type="match status" value="1"/>
</dbReference>
<keyword evidence="3" id="KW-1185">Reference proteome</keyword>
<dbReference type="PROSITE" id="PS50294">
    <property type="entry name" value="WD_REPEATS_REGION"/>
    <property type="match status" value="1"/>
</dbReference>
<keyword evidence="1" id="KW-0853">WD repeat</keyword>
<accession>A0A5D3G019</accession>
<dbReference type="InterPro" id="IPR036322">
    <property type="entry name" value="WD40_repeat_dom_sf"/>
</dbReference>
<dbReference type="SMART" id="SM00320">
    <property type="entry name" value="WD40"/>
    <property type="match status" value="1"/>
</dbReference>
<evidence type="ECO:0000313" key="2">
    <source>
        <dbReference type="EMBL" id="TYK53639.1"/>
    </source>
</evidence>